<name>E2BE30_HARSA</name>
<dbReference type="EMBL" id="GL447755">
    <property type="protein sequence ID" value="EFN86017.1"/>
    <property type="molecule type" value="Genomic_DNA"/>
</dbReference>
<organism evidence="6">
    <name type="scientific">Harpegnathos saltator</name>
    <name type="common">Jerdon's jumping ant</name>
    <dbReference type="NCBI Taxonomy" id="610380"/>
    <lineage>
        <taxon>Eukaryota</taxon>
        <taxon>Metazoa</taxon>
        <taxon>Ecdysozoa</taxon>
        <taxon>Arthropoda</taxon>
        <taxon>Hexapoda</taxon>
        <taxon>Insecta</taxon>
        <taxon>Pterygota</taxon>
        <taxon>Neoptera</taxon>
        <taxon>Endopterygota</taxon>
        <taxon>Hymenoptera</taxon>
        <taxon>Apocrita</taxon>
        <taxon>Aculeata</taxon>
        <taxon>Formicoidea</taxon>
        <taxon>Formicidae</taxon>
        <taxon>Ponerinae</taxon>
        <taxon>Ponerini</taxon>
        <taxon>Harpegnathos</taxon>
    </lineage>
</organism>
<dbReference type="Proteomes" id="UP000008237">
    <property type="component" value="Unassembled WGS sequence"/>
</dbReference>
<dbReference type="FunCoup" id="E2BE30">
    <property type="interactions" value="23"/>
</dbReference>
<evidence type="ECO:0000256" key="2">
    <source>
        <dbReference type="SAM" id="MobiDB-lite"/>
    </source>
</evidence>
<feature type="compositionally biased region" description="Basic and acidic residues" evidence="2">
    <location>
        <begin position="1392"/>
        <end position="1408"/>
    </location>
</feature>
<dbReference type="PROSITE" id="PS50836">
    <property type="entry name" value="DOMON"/>
    <property type="match status" value="1"/>
</dbReference>
<dbReference type="InterPro" id="IPR019545">
    <property type="entry name" value="DM13_domain"/>
</dbReference>
<proteinExistence type="predicted"/>
<dbReference type="InParanoid" id="E2BE30"/>
<dbReference type="OMA" id="DMEMAAD"/>
<dbReference type="InterPro" id="IPR052126">
    <property type="entry name" value="Spindle_Org/Thrombomodulin"/>
</dbReference>
<evidence type="ECO:0000259" key="3">
    <source>
        <dbReference type="PROSITE" id="PS50836"/>
    </source>
</evidence>
<dbReference type="Pfam" id="PF03351">
    <property type="entry name" value="DOMON"/>
    <property type="match status" value="1"/>
</dbReference>
<evidence type="ECO:0000313" key="5">
    <source>
        <dbReference type="EMBL" id="EFN86017.1"/>
    </source>
</evidence>
<dbReference type="Pfam" id="PF25489">
    <property type="entry name" value="At5g54830"/>
    <property type="match status" value="1"/>
</dbReference>
<feature type="region of interest" description="Disordered" evidence="2">
    <location>
        <begin position="1385"/>
        <end position="1408"/>
    </location>
</feature>
<dbReference type="Pfam" id="PF10517">
    <property type="entry name" value="DM13"/>
    <property type="match status" value="2"/>
</dbReference>
<dbReference type="SMART" id="SM00686">
    <property type="entry name" value="DM13"/>
    <property type="match status" value="2"/>
</dbReference>
<feature type="compositionally biased region" description="Basic residues" evidence="2">
    <location>
        <begin position="843"/>
        <end position="858"/>
    </location>
</feature>
<dbReference type="OrthoDB" id="2448405at2759"/>
<feature type="region of interest" description="Disordered" evidence="2">
    <location>
        <begin position="843"/>
        <end position="883"/>
    </location>
</feature>
<feature type="domain" description="DOMON" evidence="3">
    <location>
        <begin position="396"/>
        <end position="528"/>
    </location>
</feature>
<reference evidence="5 6" key="1">
    <citation type="journal article" date="2010" name="Science">
        <title>Genomic comparison of the ants Camponotus floridanus and Harpegnathos saltator.</title>
        <authorList>
            <person name="Bonasio R."/>
            <person name="Zhang G."/>
            <person name="Ye C."/>
            <person name="Mutti N.S."/>
            <person name="Fang X."/>
            <person name="Qin N."/>
            <person name="Donahue G."/>
            <person name="Yang P."/>
            <person name="Li Q."/>
            <person name="Li C."/>
            <person name="Zhang P."/>
            <person name="Huang Z."/>
            <person name="Berger S.L."/>
            <person name="Reinberg D."/>
            <person name="Wang J."/>
            <person name="Liebig J."/>
        </authorList>
    </citation>
    <scope>NUCLEOTIDE SEQUENCE [LARGE SCALE GENOMIC DNA]</scope>
    <source>
        <strain evidence="5 6">R22 G/1</strain>
    </source>
</reference>
<dbReference type="InterPro" id="IPR045266">
    <property type="entry name" value="DOH_DOMON"/>
</dbReference>
<dbReference type="SMART" id="SM00664">
    <property type="entry name" value="DoH"/>
    <property type="match status" value="1"/>
</dbReference>
<feature type="region of interest" description="Disordered" evidence="2">
    <location>
        <begin position="586"/>
        <end position="605"/>
    </location>
</feature>
<dbReference type="PROSITE" id="PS51549">
    <property type="entry name" value="DM13"/>
    <property type="match status" value="2"/>
</dbReference>
<feature type="compositionally biased region" description="Polar residues" evidence="2">
    <location>
        <begin position="860"/>
        <end position="869"/>
    </location>
</feature>
<keyword evidence="6" id="KW-1185">Reference proteome</keyword>
<feature type="non-terminal residue" evidence="5">
    <location>
        <position position="1"/>
    </location>
</feature>
<feature type="region of interest" description="Disordered" evidence="2">
    <location>
        <begin position="336"/>
        <end position="361"/>
    </location>
</feature>
<protein>
    <submittedName>
        <fullName evidence="5">DOMON domain-containing protein CG14681</fullName>
    </submittedName>
</protein>
<evidence type="ECO:0000313" key="6">
    <source>
        <dbReference type="Proteomes" id="UP000008237"/>
    </source>
</evidence>
<keyword evidence="1" id="KW-0677">Repeat</keyword>
<feature type="domain" description="DM13" evidence="4">
    <location>
        <begin position="6"/>
        <end position="113"/>
    </location>
</feature>
<feature type="compositionally biased region" description="Polar residues" evidence="2">
    <location>
        <begin position="343"/>
        <end position="361"/>
    </location>
</feature>
<dbReference type="PANTHER" id="PTHR24036:SF13">
    <property type="entry name" value="PROTEIN SKELETOR, ISOFORMS D_E"/>
    <property type="match status" value="1"/>
</dbReference>
<gene>
    <name evidence="5" type="ORF">EAI_16906</name>
</gene>
<feature type="domain" description="DM13" evidence="4">
    <location>
        <begin position="114"/>
        <end position="219"/>
    </location>
</feature>
<dbReference type="CDD" id="cd09631">
    <property type="entry name" value="DOMON_DOH"/>
    <property type="match status" value="1"/>
</dbReference>
<dbReference type="PANTHER" id="PTHR24036">
    <property type="entry name" value="SKELETOR-RELATED"/>
    <property type="match status" value="1"/>
</dbReference>
<dbReference type="InterPro" id="IPR005018">
    <property type="entry name" value="DOMON_domain"/>
</dbReference>
<evidence type="ECO:0000259" key="4">
    <source>
        <dbReference type="PROSITE" id="PS51549"/>
    </source>
</evidence>
<sequence length="1436" mass="159967">SGAYYGKLIGKLSELHHGVSGEVYAVDTRTLYIKDFTYDGEGPAAFFYAGSSKSPNSNGFRVRDEHGTTNVLKRYRKKDITLTLPDGKTLNNIKWFSVWCDEFSVNFGDVKIPQGFDYPKSQKLKALNGIHGVSSEPIVIVDAQTLLIPNAKFWVGPGPSPTSQGIRVPDENGKEQPMRRYDRKTIVLTLPGDLTVHQLGHFGVWCEAFAVDFGHIQIPQNLNVPPSLKMLGVSPQNVHRGGQGQLGALSAYEISSFASSSPSPLAISFASSLSQHQRPTTYRPLLRRDDQIQVVQAVEPLIPKTPPQPEDSHVVQLHQAQLPAYTASADLANQYQGHYGTTDGASSTSSYRQPLSRSRTRIEPQQNSYARFLHFQGDRRVDSFSKLNCEVLEDSLAFEVRWAVAGDSIVIQLVAKLDAGQYMSFGLSTNKEKSVMIGGDVAVAWVDKQTLQGYAIDYFLEGKSQCSGRRGSCPDTRIQENTQSVRLLNAAIVNGYSIVMYQRPLKASDELDLPILTNRSQAVIWAIGPLNERQEVSFHHTAYLKTDQFIEFGRPPAWNCPMPEQDQALSYGDINGTQQLTITTRRPQRVPATPAPAPTNDAWEIPPIQCYEPEDGIFYAQMGPTGGKHGYPAITGHVGWGISWYINGLLIPEINVVRGKKYTFVVEAGSDPDTPARYHPFYITDDPVGGYQHKTPEEKAKVKIFAGVRRQRGTVRPTGVGRLCNWLPDQNQPHADEFASFGAYQRTLVLECDHGEPGIVEWIPDENTPDTVYYQCFTHRYLGWKINVHDSCDVDEASAGSEKHEVYAIPQDQRPAKDQDLEYSASIAVASKVTPTAEFLHQHHVHHSHHDHGHRYAHHSTTNPASKLSASHHPQLLTNNNNYDRLQSSSSEITYGGDAANVIAPPHPSYEARLKDAHHVDEETLQQQRLTATSTHEQSSHLHTGHPRFTELVPESQQQSTNQQLSNLVADHQRPLSQGSKLPYAAASMQQLPYTRAPHHYASNYHHYVRHQLPPHRYHHQPEQRTQLMIIRRPTLTRRPMLQTLQTTGVISTGTLSLPLPLPLPLPLSLPPRPILIERKKSVYRLPITGNPLALKTTSNNKASPSSIVGAANLPLEKLVKIDTKQRLKLEAKVSEAAPVDITDNLMGPAKLLKPARNTGFDPDSIVIEGGFKPITRKVVDRTSDIAQKRASGTTPWQEEMLRKGTDYRTIDEFSPVFVPSLPVMTSSIDNSRKRKKKTSPVRFSPRFEELDDMEMAADRLDAYYLPPVTSARTEELPSSGILITYDGKKLKDSTGLARSISDIEHRNKGKLTSALLSRTPQFGKFQGELPPLIPGEVRANSSSYERKVPHFSAIDLSIPSGLFSKTNTRLTLVGRSKRSTLEGRTMSSVDFQRDESNENRERREHDQVRAISGEEARLSNLGCTILIMAAAYFVI</sequence>
<accession>E2BE30</accession>
<dbReference type="InterPro" id="IPR057443">
    <property type="entry name" value="At5g54830-like"/>
</dbReference>
<evidence type="ECO:0000256" key="1">
    <source>
        <dbReference type="ARBA" id="ARBA00022737"/>
    </source>
</evidence>